<dbReference type="SMART" id="SM00343">
    <property type="entry name" value="ZnF_C2HC"/>
    <property type="match status" value="1"/>
</dbReference>
<dbReference type="GO" id="GO:0003676">
    <property type="term" value="F:nucleic acid binding"/>
    <property type="evidence" value="ECO:0007669"/>
    <property type="project" value="InterPro"/>
</dbReference>
<keyword evidence="4" id="KW-1185">Reference proteome</keyword>
<dbReference type="SUPFAM" id="SSF57756">
    <property type="entry name" value="Retrovirus zinc finger-like domains"/>
    <property type="match status" value="1"/>
</dbReference>
<keyword evidence="1" id="KW-0862">Zinc</keyword>
<keyword evidence="1" id="KW-0479">Metal-binding</keyword>
<dbReference type="AlphaFoldDB" id="A0AAQ3L403"/>
<sequence length="122" mass="14207">MKKVISIVLVWIQMSGLPLEFLNQRILLQLVVAIGELVKIDEYILSGTRGKYARICVLLYLKKPVEHGFWVETKGTRFFQTVAYENLMNICYRCGKIGHRDEQCPTKEMKTMSTKKRKHVSE</sequence>
<evidence type="ECO:0000256" key="1">
    <source>
        <dbReference type="PROSITE-ProRule" id="PRU00047"/>
    </source>
</evidence>
<dbReference type="Proteomes" id="UP001327560">
    <property type="component" value="Chromosome 8"/>
</dbReference>
<dbReference type="InterPro" id="IPR036875">
    <property type="entry name" value="Znf_CCHC_sf"/>
</dbReference>
<evidence type="ECO:0000313" key="4">
    <source>
        <dbReference type="Proteomes" id="UP001327560"/>
    </source>
</evidence>
<dbReference type="PROSITE" id="PS50158">
    <property type="entry name" value="ZF_CCHC"/>
    <property type="match status" value="1"/>
</dbReference>
<proteinExistence type="predicted"/>
<dbReference type="GO" id="GO:0008270">
    <property type="term" value="F:zinc ion binding"/>
    <property type="evidence" value="ECO:0007669"/>
    <property type="project" value="UniProtKB-KW"/>
</dbReference>
<gene>
    <name evidence="3" type="ORF">Cni_G25274</name>
</gene>
<protein>
    <recommendedName>
        <fullName evidence="2">CCHC-type domain-containing protein</fullName>
    </recommendedName>
</protein>
<evidence type="ECO:0000259" key="2">
    <source>
        <dbReference type="PROSITE" id="PS50158"/>
    </source>
</evidence>
<dbReference type="PANTHER" id="PTHR31286">
    <property type="entry name" value="GLYCINE-RICH CELL WALL STRUCTURAL PROTEIN 1.8-LIKE"/>
    <property type="match status" value="1"/>
</dbReference>
<dbReference type="EMBL" id="CP136897">
    <property type="protein sequence ID" value="WOL16487.1"/>
    <property type="molecule type" value="Genomic_DNA"/>
</dbReference>
<feature type="domain" description="CCHC-type" evidence="2">
    <location>
        <begin position="91"/>
        <end position="105"/>
    </location>
</feature>
<accession>A0AAQ3L403</accession>
<dbReference type="InterPro" id="IPR001878">
    <property type="entry name" value="Znf_CCHC"/>
</dbReference>
<dbReference type="PANTHER" id="PTHR31286:SF99">
    <property type="entry name" value="DUF4283 DOMAIN-CONTAINING PROTEIN"/>
    <property type="match status" value="1"/>
</dbReference>
<dbReference type="InterPro" id="IPR040256">
    <property type="entry name" value="At4g02000-like"/>
</dbReference>
<dbReference type="Gene3D" id="4.10.60.10">
    <property type="entry name" value="Zinc finger, CCHC-type"/>
    <property type="match status" value="1"/>
</dbReference>
<dbReference type="Pfam" id="PF00098">
    <property type="entry name" value="zf-CCHC"/>
    <property type="match status" value="1"/>
</dbReference>
<keyword evidence="1" id="KW-0863">Zinc-finger</keyword>
<organism evidence="3 4">
    <name type="scientific">Canna indica</name>
    <name type="common">Indian-shot</name>
    <dbReference type="NCBI Taxonomy" id="4628"/>
    <lineage>
        <taxon>Eukaryota</taxon>
        <taxon>Viridiplantae</taxon>
        <taxon>Streptophyta</taxon>
        <taxon>Embryophyta</taxon>
        <taxon>Tracheophyta</taxon>
        <taxon>Spermatophyta</taxon>
        <taxon>Magnoliopsida</taxon>
        <taxon>Liliopsida</taxon>
        <taxon>Zingiberales</taxon>
        <taxon>Cannaceae</taxon>
        <taxon>Canna</taxon>
    </lineage>
</organism>
<reference evidence="3 4" key="1">
    <citation type="submission" date="2023-10" db="EMBL/GenBank/DDBJ databases">
        <title>Chromosome-scale genome assembly provides insights into flower coloration mechanisms of Canna indica.</title>
        <authorList>
            <person name="Li C."/>
        </authorList>
    </citation>
    <scope>NUCLEOTIDE SEQUENCE [LARGE SCALE GENOMIC DNA]</scope>
    <source>
        <tissue evidence="3">Flower</tissue>
    </source>
</reference>
<evidence type="ECO:0000313" key="3">
    <source>
        <dbReference type="EMBL" id="WOL16487.1"/>
    </source>
</evidence>
<name>A0AAQ3L403_9LILI</name>